<dbReference type="AlphaFoldDB" id="F3QTK2"/>
<dbReference type="EMBL" id="AFBR01000036">
    <property type="protein sequence ID" value="EGG54727.1"/>
    <property type="molecule type" value="Genomic_DNA"/>
</dbReference>
<dbReference type="HOGENOM" id="CLU_075053_9_3_10"/>
<dbReference type="InterPro" id="IPR000595">
    <property type="entry name" value="cNMP-bd_dom"/>
</dbReference>
<dbReference type="SUPFAM" id="SSF51206">
    <property type="entry name" value="cAMP-binding domain-like"/>
    <property type="match status" value="1"/>
</dbReference>
<dbReference type="STRING" id="762982.HMPREF9442_01520"/>
<evidence type="ECO:0000313" key="2">
    <source>
        <dbReference type="EMBL" id="EGG54727.1"/>
    </source>
</evidence>
<organism evidence="2 3">
    <name type="scientific">Paraprevotella xylaniphila YIT 11841</name>
    <dbReference type="NCBI Taxonomy" id="762982"/>
    <lineage>
        <taxon>Bacteria</taxon>
        <taxon>Pseudomonadati</taxon>
        <taxon>Bacteroidota</taxon>
        <taxon>Bacteroidia</taxon>
        <taxon>Bacteroidales</taxon>
        <taxon>Prevotellaceae</taxon>
        <taxon>Paraprevotella</taxon>
    </lineage>
</organism>
<proteinExistence type="predicted"/>
<dbReference type="Gene3D" id="2.60.120.10">
    <property type="entry name" value="Jelly Rolls"/>
    <property type="match status" value="1"/>
</dbReference>
<keyword evidence="3" id="KW-1185">Reference proteome</keyword>
<reference evidence="2 3" key="1">
    <citation type="submission" date="2011-02" db="EMBL/GenBank/DDBJ databases">
        <authorList>
            <person name="Weinstock G."/>
            <person name="Sodergren E."/>
            <person name="Clifton S."/>
            <person name="Fulton L."/>
            <person name="Fulton B."/>
            <person name="Courtney L."/>
            <person name="Fronick C."/>
            <person name="Harrison M."/>
            <person name="Strong C."/>
            <person name="Farmer C."/>
            <person name="Delahaunty K."/>
            <person name="Markovic C."/>
            <person name="Hall O."/>
            <person name="Minx P."/>
            <person name="Tomlinson C."/>
            <person name="Mitreva M."/>
            <person name="Hou S."/>
            <person name="Chen J."/>
            <person name="Wollam A."/>
            <person name="Pepin K.H."/>
            <person name="Johnson M."/>
            <person name="Bhonagiri V."/>
            <person name="Zhang X."/>
            <person name="Suruliraj S."/>
            <person name="Warren W."/>
            <person name="Chinwalla A."/>
            <person name="Mardis E.R."/>
            <person name="Wilson R.K."/>
        </authorList>
    </citation>
    <scope>NUCLEOTIDE SEQUENCE [LARGE SCALE GENOMIC DNA]</scope>
    <source>
        <strain evidence="2 3">YIT 11841</strain>
    </source>
</reference>
<dbReference type="Proteomes" id="UP000005546">
    <property type="component" value="Unassembled WGS sequence"/>
</dbReference>
<dbReference type="SMART" id="SM00100">
    <property type="entry name" value="cNMP"/>
    <property type="match status" value="1"/>
</dbReference>
<dbReference type="InterPro" id="IPR014710">
    <property type="entry name" value="RmlC-like_jellyroll"/>
</dbReference>
<feature type="domain" description="Cyclic nucleotide-binding" evidence="1">
    <location>
        <begin position="30"/>
        <end position="148"/>
    </location>
</feature>
<name>F3QTK2_9BACT</name>
<dbReference type="eggNOG" id="COG0664">
    <property type="taxonomic scope" value="Bacteria"/>
</dbReference>
<gene>
    <name evidence="2" type="ORF">HMPREF9442_01520</name>
</gene>
<evidence type="ECO:0000313" key="3">
    <source>
        <dbReference type="Proteomes" id="UP000005546"/>
    </source>
</evidence>
<evidence type="ECO:0000259" key="1">
    <source>
        <dbReference type="SMART" id="SM00100"/>
    </source>
</evidence>
<dbReference type="InterPro" id="IPR018490">
    <property type="entry name" value="cNMP-bd_dom_sf"/>
</dbReference>
<sequence>MDEKTYLRHTDYKDAELDMEKGLTADKIPSFATLSDEERRALSDILVERKVRKKQMVVEDGQVCHYMVYVCKGLLRQFYFKNGREITEHFTCEGNIAYCIESIFKNKPSHLMMEALENSELCLIPYTGLVELSLSYKGIAEWLRHFLENNLILHQVKADSWRFESARERYERFLREFPTVAGRASVNDMASYLLMTPESLSRVRSAVSNVAGKKLGYIQKTEEE</sequence>
<protein>
    <submittedName>
        <fullName evidence="2">Cyclic nucleotide-binding domain protein</fullName>
    </submittedName>
</protein>
<dbReference type="Pfam" id="PF00027">
    <property type="entry name" value="cNMP_binding"/>
    <property type="match status" value="1"/>
</dbReference>
<dbReference type="CDD" id="cd00038">
    <property type="entry name" value="CAP_ED"/>
    <property type="match status" value="1"/>
</dbReference>
<comment type="caution">
    <text evidence="2">The sequence shown here is derived from an EMBL/GenBank/DDBJ whole genome shotgun (WGS) entry which is preliminary data.</text>
</comment>
<accession>F3QTK2</accession>